<dbReference type="Proteomes" id="UP000003303">
    <property type="component" value="Unassembled WGS sequence"/>
</dbReference>
<dbReference type="PROSITE" id="PS51257">
    <property type="entry name" value="PROKAR_LIPOPROTEIN"/>
    <property type="match status" value="1"/>
</dbReference>
<dbReference type="AlphaFoldDB" id="C2MDA0"/>
<dbReference type="STRING" id="596327.PORUE0001_0421"/>
<dbReference type="RefSeq" id="WP_007365805.1">
    <property type="nucleotide sequence ID" value="NZ_ACLR01000182.1"/>
</dbReference>
<evidence type="ECO:0000313" key="1">
    <source>
        <dbReference type="EMBL" id="EEK16364.1"/>
    </source>
</evidence>
<name>C2MDA0_9PORP</name>
<dbReference type="NCBIfam" id="TIGR04134">
    <property type="entry name" value="lipo_with_rSAM"/>
    <property type="match status" value="1"/>
</dbReference>
<protein>
    <recommendedName>
        <fullName evidence="3">Lipoprotein</fullName>
    </recommendedName>
</protein>
<accession>C2MDA0</accession>
<evidence type="ECO:0008006" key="3">
    <source>
        <dbReference type="Google" id="ProtNLM"/>
    </source>
</evidence>
<gene>
    <name evidence="1" type="ORF">PORUE0001_0421</name>
</gene>
<proteinExistence type="predicted"/>
<comment type="caution">
    <text evidence="1">The sequence shown here is derived from an EMBL/GenBank/DDBJ whole genome shotgun (WGS) entry which is preliminary data.</text>
</comment>
<sequence length="152" mass="16640">MKRVYLSVRSLLSAGAALLLGWLGFSGCSKTPDAGMAEYGTPTVDYEFKVRVTDQDAKPVEGLQVDLPSSYGDEKELTDAQGNAEIDGSYTGFHRDHQVVLEVKDIDGEKNGVVADKQVTVEVKESDFVSKGSKKWNNGKVKKAIEIQVERK</sequence>
<keyword evidence="2" id="KW-1185">Reference proteome</keyword>
<dbReference type="EMBL" id="ACLR01000182">
    <property type="protein sequence ID" value="EEK16364.1"/>
    <property type="molecule type" value="Genomic_DNA"/>
</dbReference>
<dbReference type="eggNOG" id="ENOG50333T4">
    <property type="taxonomic scope" value="Bacteria"/>
</dbReference>
<dbReference type="InterPro" id="IPR026403">
    <property type="entry name" value="Lipo_with_rSAM"/>
</dbReference>
<evidence type="ECO:0000313" key="2">
    <source>
        <dbReference type="Proteomes" id="UP000003303"/>
    </source>
</evidence>
<organism evidence="1 2">
    <name type="scientific">Porphyromonas uenonis 60-3</name>
    <dbReference type="NCBI Taxonomy" id="596327"/>
    <lineage>
        <taxon>Bacteria</taxon>
        <taxon>Pseudomonadati</taxon>
        <taxon>Bacteroidota</taxon>
        <taxon>Bacteroidia</taxon>
        <taxon>Bacteroidales</taxon>
        <taxon>Porphyromonadaceae</taxon>
        <taxon>Porphyromonas</taxon>
    </lineage>
</organism>
<reference evidence="1 2" key="1">
    <citation type="submission" date="2009-04" db="EMBL/GenBank/DDBJ databases">
        <authorList>
            <person name="Sebastian Y."/>
            <person name="Madupu R."/>
            <person name="Durkin A.S."/>
            <person name="Torralba M."/>
            <person name="Methe B."/>
            <person name="Sutton G.G."/>
            <person name="Strausberg R.L."/>
            <person name="Nelson K.E."/>
        </authorList>
    </citation>
    <scope>NUCLEOTIDE SEQUENCE [LARGE SCALE GENOMIC DNA]</scope>
    <source>
        <strain evidence="1 2">60-3</strain>
    </source>
</reference>
<dbReference type="OrthoDB" id="1014359at2"/>